<name>A0A928Z537_9CYAN</name>
<reference evidence="1" key="1">
    <citation type="submission" date="2020-10" db="EMBL/GenBank/DDBJ databases">
        <authorList>
            <person name="Castelo-Branco R."/>
            <person name="Eusebio N."/>
            <person name="Adriana R."/>
            <person name="Vieira A."/>
            <person name="Brugerolle De Fraissinette N."/>
            <person name="Rezende De Castro R."/>
            <person name="Schneider M.P."/>
            <person name="Vasconcelos V."/>
            <person name="Leao P.N."/>
        </authorList>
    </citation>
    <scope>NUCLEOTIDE SEQUENCE</scope>
    <source>
        <strain evidence="1">LEGE 11480</strain>
    </source>
</reference>
<proteinExistence type="predicted"/>
<organism evidence="1 2">
    <name type="scientific">Romeriopsis navalis LEGE 11480</name>
    <dbReference type="NCBI Taxonomy" id="2777977"/>
    <lineage>
        <taxon>Bacteria</taxon>
        <taxon>Bacillati</taxon>
        <taxon>Cyanobacteriota</taxon>
        <taxon>Cyanophyceae</taxon>
        <taxon>Leptolyngbyales</taxon>
        <taxon>Leptolyngbyaceae</taxon>
        <taxon>Romeriopsis</taxon>
        <taxon>Romeriopsis navalis</taxon>
    </lineage>
</organism>
<dbReference type="InterPro" id="IPR009057">
    <property type="entry name" value="Homeodomain-like_sf"/>
</dbReference>
<dbReference type="EMBL" id="JADEXQ010000051">
    <property type="protein sequence ID" value="MBE9031053.1"/>
    <property type="molecule type" value="Genomic_DNA"/>
</dbReference>
<dbReference type="RefSeq" id="WP_264325883.1">
    <property type="nucleotide sequence ID" value="NZ_JADEXQ010000051.1"/>
</dbReference>
<accession>A0A928Z537</accession>
<evidence type="ECO:0000313" key="2">
    <source>
        <dbReference type="Proteomes" id="UP000625316"/>
    </source>
</evidence>
<dbReference type="Proteomes" id="UP000625316">
    <property type="component" value="Unassembled WGS sequence"/>
</dbReference>
<dbReference type="Pfam" id="PF13565">
    <property type="entry name" value="HTH_32"/>
    <property type="match status" value="1"/>
</dbReference>
<comment type="caution">
    <text evidence="1">The sequence shown here is derived from an EMBL/GenBank/DDBJ whole genome shotgun (WGS) entry which is preliminary data.</text>
</comment>
<evidence type="ECO:0000313" key="1">
    <source>
        <dbReference type="EMBL" id="MBE9031053.1"/>
    </source>
</evidence>
<dbReference type="SUPFAM" id="SSF46689">
    <property type="entry name" value="Homeodomain-like"/>
    <property type="match status" value="1"/>
</dbReference>
<dbReference type="AlphaFoldDB" id="A0A928Z537"/>
<protein>
    <submittedName>
        <fullName evidence="1">Helix-turn-helix domain-containing protein</fullName>
    </submittedName>
</protein>
<keyword evidence="2" id="KW-1185">Reference proteome</keyword>
<gene>
    <name evidence="1" type="ORF">IQ266_15065</name>
</gene>
<sequence length="113" mass="13426">MHQRQYIYYQSPTEAAAPQPVGRPKTVDQAYLDRLRELVTHSPKSFGYGFKRWTAYWLRQHLLAEFQVTVSERHINRLLRQMGLSTRQRIQVQQGQPTYRHKIEISDLSQVQS</sequence>